<dbReference type="InterPro" id="IPR036291">
    <property type="entry name" value="NAD(P)-bd_dom_sf"/>
</dbReference>
<dbReference type="PRINTS" id="PR00081">
    <property type="entry name" value="GDHRDH"/>
</dbReference>
<feature type="domain" description="Ketoreductase" evidence="3">
    <location>
        <begin position="315"/>
        <end position="496"/>
    </location>
</feature>
<dbReference type="PROSITE" id="PS00061">
    <property type="entry name" value="ADH_SHORT"/>
    <property type="match status" value="1"/>
</dbReference>
<evidence type="ECO:0000313" key="5">
    <source>
        <dbReference type="Proteomes" id="UP000465301"/>
    </source>
</evidence>
<dbReference type="SUPFAM" id="SSF53474">
    <property type="entry name" value="alpha/beta-Hydrolases"/>
    <property type="match status" value="1"/>
</dbReference>
<dbReference type="InterPro" id="IPR029058">
    <property type="entry name" value="AB_hydrolase_fold"/>
</dbReference>
<dbReference type="Pfam" id="PF00561">
    <property type="entry name" value="Abhydrolase_1"/>
    <property type="match status" value="1"/>
</dbReference>
<dbReference type="FunFam" id="3.40.50.720:FF:000084">
    <property type="entry name" value="Short-chain dehydrogenase reductase"/>
    <property type="match status" value="1"/>
</dbReference>
<dbReference type="InterPro" id="IPR020904">
    <property type="entry name" value="Sc_DH/Rdtase_CS"/>
</dbReference>
<evidence type="ECO:0000256" key="1">
    <source>
        <dbReference type="ARBA" id="ARBA00006484"/>
    </source>
</evidence>
<dbReference type="PANTHER" id="PTHR43391:SF12">
    <property type="entry name" value="OXIDOREDUCTASE EPHD-RELATED"/>
    <property type="match status" value="1"/>
</dbReference>
<dbReference type="Pfam" id="PF00106">
    <property type="entry name" value="adh_short"/>
    <property type="match status" value="1"/>
</dbReference>
<dbReference type="PRINTS" id="PR00080">
    <property type="entry name" value="SDRFAMILY"/>
</dbReference>
<dbReference type="SUPFAM" id="SSF51735">
    <property type="entry name" value="NAD(P)-binding Rossmann-fold domains"/>
    <property type="match status" value="1"/>
</dbReference>
<dbReference type="InterPro" id="IPR000073">
    <property type="entry name" value="AB_hydrolase_1"/>
</dbReference>
<dbReference type="GO" id="GO:0016491">
    <property type="term" value="F:oxidoreductase activity"/>
    <property type="evidence" value="ECO:0007669"/>
    <property type="project" value="UniProtKB-KW"/>
</dbReference>
<dbReference type="Gene3D" id="3.40.50.1820">
    <property type="entry name" value="alpha/beta hydrolase"/>
    <property type="match status" value="1"/>
</dbReference>
<protein>
    <submittedName>
        <fullName evidence="4">Short chain dehydrogenase</fullName>
    </submittedName>
</protein>
<dbReference type="AlphaFoldDB" id="A0A7I9Z836"/>
<sequence>MGTTTSLTASDGVTLAVHRYTDIDPARPTILAIHGFPDNHHVWDGVAQELASRPYNVVAYDVRGAGESSSPAERSGYLFAQLVADIDAVIDSLGVERVHLLGHDWGSIQAWAAVTDESVMRKVASFTSISGPHLQYAGAFLRSARTPRALARVARQLISSGYIGFFLCPGVPELSFRSRLGVKVVEAFERIGRSSTRSQRHETRRSVSDYVNGLNLYRQNMPAPMLAPGPQLPTTTVAVQTLVPRRDVFVTPALQRFTGAIPEGARVIAIEGGHWVVTSRPDVVARLTAEWVDRTVAGAPAVAEVRGERREVRGKLALVTGAGAGIGRATAVELARGGARKIVLADRDRAAAAETADAVRAACAEAAVYQVDVSDEDAMNELAAQVRNEHGVVDILVNNAGIGMAGRFLETSSANWEDIMGVNVGGVISGSRAFGAQMVERGEGGTIINVASAAAFLPSKSMVAYSTTKAAVLALSESLRADFADEGISVTAVCPGFVNTNIAKSTIYAGMDAQQQERARGKADAAYRRRNFTPEATAKAIVKAIKTGPAVLPIAAESRIGYAMRRISPGAVRLFARLDIRQT</sequence>
<evidence type="ECO:0000259" key="3">
    <source>
        <dbReference type="SMART" id="SM00822"/>
    </source>
</evidence>
<dbReference type="SMART" id="SM00822">
    <property type="entry name" value="PKS_KR"/>
    <property type="match status" value="1"/>
</dbReference>
<accession>A0A7I9Z836</accession>
<dbReference type="InterPro" id="IPR002347">
    <property type="entry name" value="SDR_fam"/>
</dbReference>
<name>A0A7I9Z836_9MYCO</name>
<reference evidence="4 5" key="1">
    <citation type="journal article" date="2019" name="Emerg. Microbes Infect.">
        <title>Comprehensive subspecies identification of 175 nontuberculous mycobacteria species based on 7547 genomic profiles.</title>
        <authorList>
            <person name="Matsumoto Y."/>
            <person name="Kinjo T."/>
            <person name="Motooka D."/>
            <person name="Nabeya D."/>
            <person name="Jung N."/>
            <person name="Uechi K."/>
            <person name="Horii T."/>
            <person name="Iida T."/>
            <person name="Fujita J."/>
            <person name="Nakamura S."/>
        </authorList>
    </citation>
    <scope>NUCLEOTIDE SEQUENCE [LARGE SCALE GENOMIC DNA]</scope>
    <source>
        <strain evidence="4 5">JCM 30726</strain>
    </source>
</reference>
<comment type="similarity">
    <text evidence="1">Belongs to the short-chain dehydrogenases/reductases (SDR) family.</text>
</comment>
<dbReference type="CDD" id="cd05233">
    <property type="entry name" value="SDR_c"/>
    <property type="match status" value="1"/>
</dbReference>
<proteinExistence type="inferred from homology"/>
<evidence type="ECO:0000313" key="4">
    <source>
        <dbReference type="EMBL" id="GFG96867.1"/>
    </source>
</evidence>
<dbReference type="RefSeq" id="WP_163710268.1">
    <property type="nucleotide sequence ID" value="NZ_BLLA01000001.1"/>
</dbReference>
<evidence type="ECO:0000256" key="2">
    <source>
        <dbReference type="ARBA" id="ARBA00023002"/>
    </source>
</evidence>
<dbReference type="Proteomes" id="UP000465301">
    <property type="component" value="Unassembled WGS sequence"/>
</dbReference>
<comment type="caution">
    <text evidence="4">The sequence shown here is derived from an EMBL/GenBank/DDBJ whole genome shotgun (WGS) entry which is preliminary data.</text>
</comment>
<dbReference type="Gene3D" id="3.40.50.720">
    <property type="entry name" value="NAD(P)-binding Rossmann-like Domain"/>
    <property type="match status" value="1"/>
</dbReference>
<organism evidence="4 5">
    <name type="scientific">Mycobacterium timonense</name>
    <dbReference type="NCBI Taxonomy" id="701043"/>
    <lineage>
        <taxon>Bacteria</taxon>
        <taxon>Bacillati</taxon>
        <taxon>Actinomycetota</taxon>
        <taxon>Actinomycetes</taxon>
        <taxon>Mycobacteriales</taxon>
        <taxon>Mycobacteriaceae</taxon>
        <taxon>Mycobacterium</taxon>
        <taxon>Mycobacterium avium complex (MAC)</taxon>
    </lineage>
</organism>
<dbReference type="EMBL" id="BLLA01000001">
    <property type="protein sequence ID" value="GFG96867.1"/>
    <property type="molecule type" value="Genomic_DNA"/>
</dbReference>
<keyword evidence="5" id="KW-1185">Reference proteome</keyword>
<dbReference type="NCBIfam" id="NF004514">
    <property type="entry name" value="PRK05855.1"/>
    <property type="match status" value="1"/>
</dbReference>
<gene>
    <name evidence="4" type="ORF">MTIM_27460</name>
</gene>
<dbReference type="PANTHER" id="PTHR43391">
    <property type="entry name" value="RETINOL DEHYDROGENASE-RELATED"/>
    <property type="match status" value="1"/>
</dbReference>
<keyword evidence="2" id="KW-0560">Oxidoreductase</keyword>
<dbReference type="InterPro" id="IPR057326">
    <property type="entry name" value="KR_dom"/>
</dbReference>